<protein>
    <submittedName>
        <fullName evidence="1">Uncharacterized protein</fullName>
    </submittedName>
</protein>
<gene>
    <name evidence="1" type="ORF">MCYG_02999</name>
</gene>
<name>C5FKF8_ARTOC</name>
<keyword evidence="2" id="KW-1185">Reference proteome</keyword>
<dbReference type="RefSeq" id="XP_002847493.1">
    <property type="nucleotide sequence ID" value="XM_002847447.1"/>
</dbReference>
<dbReference type="GeneID" id="9225020"/>
<sequence length="210" mass="23612">MKRALIQIYVMQCDAMYLLSAESYASVRICHRGSPTSYIVHAVANALLLPIHIAVSSRWVIIKACGGEMVCIVSYATSRHLREKTAAGTEGTRKSLNMVVKAEISSKGATWQPLRCDIISGFSVKQSVPDWEWKLPGLDIPSTYRMNINQYLITNRINYFLGIYFVLFFDVKARIIQPFIFYSFPCLGDVVVEGGGWQLTSPAYQVVRIC</sequence>
<evidence type="ECO:0000313" key="1">
    <source>
        <dbReference type="EMBL" id="EEQ30180.1"/>
    </source>
</evidence>
<accession>C5FKF8</accession>
<reference evidence="2" key="1">
    <citation type="journal article" date="2012" name="MBio">
        <title>Comparative genome analysis of Trichophyton rubrum and related dermatophytes reveals candidate genes involved in infection.</title>
        <authorList>
            <person name="Martinez D.A."/>
            <person name="Oliver B.G."/>
            <person name="Graeser Y."/>
            <person name="Goldberg J.M."/>
            <person name="Li W."/>
            <person name="Martinez-Rossi N.M."/>
            <person name="Monod M."/>
            <person name="Shelest E."/>
            <person name="Barton R.C."/>
            <person name="Birch E."/>
            <person name="Brakhage A.A."/>
            <person name="Chen Z."/>
            <person name="Gurr S.J."/>
            <person name="Heiman D."/>
            <person name="Heitman J."/>
            <person name="Kosti I."/>
            <person name="Rossi A."/>
            <person name="Saif S."/>
            <person name="Samalova M."/>
            <person name="Saunders C.W."/>
            <person name="Shea T."/>
            <person name="Summerbell R.C."/>
            <person name="Xu J."/>
            <person name="Young S."/>
            <person name="Zeng Q."/>
            <person name="Birren B.W."/>
            <person name="Cuomo C.A."/>
            <person name="White T.C."/>
        </authorList>
    </citation>
    <scope>NUCLEOTIDE SEQUENCE [LARGE SCALE GENOMIC DNA]</scope>
    <source>
        <strain evidence="2">ATCC MYA-4605 / CBS 113480</strain>
    </source>
</reference>
<dbReference type="HOGENOM" id="CLU_1309838_0_0_1"/>
<dbReference type="VEuPathDB" id="FungiDB:MCYG_02999"/>
<dbReference type="EMBL" id="DS995703">
    <property type="protein sequence ID" value="EEQ30180.1"/>
    <property type="molecule type" value="Genomic_DNA"/>
</dbReference>
<dbReference type="Proteomes" id="UP000002035">
    <property type="component" value="Unassembled WGS sequence"/>
</dbReference>
<dbReference type="AlphaFoldDB" id="C5FKF8"/>
<proteinExistence type="predicted"/>
<organism evidence="1 2">
    <name type="scientific">Arthroderma otae (strain ATCC MYA-4605 / CBS 113480)</name>
    <name type="common">Microsporum canis</name>
    <dbReference type="NCBI Taxonomy" id="554155"/>
    <lineage>
        <taxon>Eukaryota</taxon>
        <taxon>Fungi</taxon>
        <taxon>Dikarya</taxon>
        <taxon>Ascomycota</taxon>
        <taxon>Pezizomycotina</taxon>
        <taxon>Eurotiomycetes</taxon>
        <taxon>Eurotiomycetidae</taxon>
        <taxon>Onygenales</taxon>
        <taxon>Arthrodermataceae</taxon>
        <taxon>Microsporum</taxon>
    </lineage>
</organism>
<evidence type="ECO:0000313" key="2">
    <source>
        <dbReference type="Proteomes" id="UP000002035"/>
    </source>
</evidence>